<protein>
    <submittedName>
        <fullName evidence="1">Uncharacterized protein</fullName>
    </submittedName>
</protein>
<dbReference type="EMBL" id="CP034204">
    <property type="protein sequence ID" value="QBZ53808.1"/>
    <property type="molecule type" value="Genomic_DNA"/>
</dbReference>
<evidence type="ECO:0000313" key="1">
    <source>
        <dbReference type="EMBL" id="QBZ53808.1"/>
    </source>
</evidence>
<evidence type="ECO:0000313" key="2">
    <source>
        <dbReference type="Proteomes" id="UP000294847"/>
    </source>
</evidence>
<accession>A0A4P7MUQ0</accession>
<name>A0A4P7MUQ0_PYROR</name>
<gene>
    <name evidence="1" type="ORF">PoMZ_09498</name>
</gene>
<dbReference type="AlphaFoldDB" id="A0A4P7MUQ0"/>
<organism evidence="1 2">
    <name type="scientific">Pyricularia oryzae</name>
    <name type="common">Rice blast fungus</name>
    <name type="synonym">Magnaporthe oryzae</name>
    <dbReference type="NCBI Taxonomy" id="318829"/>
    <lineage>
        <taxon>Eukaryota</taxon>
        <taxon>Fungi</taxon>
        <taxon>Dikarya</taxon>
        <taxon>Ascomycota</taxon>
        <taxon>Pezizomycotina</taxon>
        <taxon>Sordariomycetes</taxon>
        <taxon>Sordariomycetidae</taxon>
        <taxon>Magnaporthales</taxon>
        <taxon>Pyriculariaceae</taxon>
        <taxon>Pyricularia</taxon>
    </lineage>
</organism>
<proteinExistence type="predicted"/>
<dbReference type="Proteomes" id="UP000294847">
    <property type="component" value="Chromosome 1"/>
</dbReference>
<reference evidence="1 2" key="1">
    <citation type="journal article" date="2019" name="Mol. Biol. Evol.">
        <title>Blast fungal genomes show frequent chromosomal changes, gene gains and losses, and effector gene turnover.</title>
        <authorList>
            <person name="Gomez Luciano L.B."/>
            <person name="Jason Tsai I."/>
            <person name="Chuma I."/>
            <person name="Tosa Y."/>
            <person name="Chen Y.H."/>
            <person name="Li J.Y."/>
            <person name="Li M.Y."/>
            <person name="Jade Lu M.Y."/>
            <person name="Nakayashiki H."/>
            <person name="Li W.H."/>
        </authorList>
    </citation>
    <scope>NUCLEOTIDE SEQUENCE [LARGE SCALE GENOMIC DNA]</scope>
    <source>
        <strain evidence="1">MZ5-1-6</strain>
    </source>
</reference>
<sequence length="321" mass="35870">MSKTARRLSQIVSVGDGSFPFETSLMSCKCCRYGLSEHKVDISAATFRVRKRWLFTKVAQGALETTRTPRSYPRQASGAAKAGKRDVLRIQVLDSKAPVVTPFLSLTLSPHCDTAECVGTSMLSKIQSPELIGSFHLEFNVATLQLNLKFRLFDVGTSMLSDPTVFYRAHLLRSRIPDRLATPYLIPIQPLFCCQAEELLAKRRPDIAWSCPRVLFSKFILARPHYGTVGETDRPDSTSASQSQILLRHGEEASVTVLTFSIDTGTPRRRHKRTGRSSQLTNVPMYRSVKSQQFSALSLVPTVEEPYLQDDSSSVVNLKRD</sequence>